<dbReference type="AlphaFoldDB" id="A0A914MC75"/>
<name>A0A914MC75_MELIC</name>
<accession>A0A914MC75</accession>
<dbReference type="InterPro" id="IPR036188">
    <property type="entry name" value="FAD/NAD-bd_sf"/>
</dbReference>
<feature type="region of interest" description="Disordered" evidence="1">
    <location>
        <begin position="1"/>
        <end position="20"/>
    </location>
</feature>
<reference evidence="3" key="1">
    <citation type="submission" date="2022-11" db="UniProtKB">
        <authorList>
            <consortium name="WormBaseParasite"/>
        </authorList>
    </citation>
    <scope>IDENTIFICATION</scope>
</reference>
<feature type="compositionally biased region" description="Basic residues" evidence="1">
    <location>
        <begin position="1"/>
        <end position="11"/>
    </location>
</feature>
<evidence type="ECO:0000313" key="2">
    <source>
        <dbReference type="Proteomes" id="UP000887563"/>
    </source>
</evidence>
<evidence type="ECO:0000313" key="3">
    <source>
        <dbReference type="WBParaSite" id="Minc3s01459g23991"/>
    </source>
</evidence>
<evidence type="ECO:0000256" key="1">
    <source>
        <dbReference type="SAM" id="MobiDB-lite"/>
    </source>
</evidence>
<keyword evidence="2" id="KW-1185">Reference proteome</keyword>
<dbReference type="Gene3D" id="3.50.50.60">
    <property type="entry name" value="FAD/NAD(P)-binding domain"/>
    <property type="match status" value="1"/>
</dbReference>
<dbReference type="Proteomes" id="UP000887563">
    <property type="component" value="Unplaced"/>
</dbReference>
<dbReference type="WBParaSite" id="Minc3s01459g23991">
    <property type="protein sequence ID" value="Minc3s01459g23991"/>
    <property type="gene ID" value="Minc3s01459g23991"/>
</dbReference>
<protein>
    <submittedName>
        <fullName evidence="3">Uncharacterized protein</fullName>
    </submittedName>
</protein>
<organism evidence="2 3">
    <name type="scientific">Meloidogyne incognita</name>
    <name type="common">Southern root-knot nematode worm</name>
    <name type="synonym">Oxyuris incognita</name>
    <dbReference type="NCBI Taxonomy" id="6306"/>
    <lineage>
        <taxon>Eukaryota</taxon>
        <taxon>Metazoa</taxon>
        <taxon>Ecdysozoa</taxon>
        <taxon>Nematoda</taxon>
        <taxon>Chromadorea</taxon>
        <taxon>Rhabditida</taxon>
        <taxon>Tylenchina</taxon>
        <taxon>Tylenchomorpha</taxon>
        <taxon>Tylenchoidea</taxon>
        <taxon>Meloidogynidae</taxon>
        <taxon>Meloidogyninae</taxon>
        <taxon>Meloidogyne</taxon>
        <taxon>Meloidogyne incognita group</taxon>
    </lineage>
</organism>
<sequence length="104" mass="11790">MLALRGRHHHGRQDFPDLNHQIFGRRRRQPNAQPRRINHQAIYGNNYRGGRYNQATGAGVALDSQTRGLKTDLVELDDFSSGTSVCGFCKFFCECLFGPCCTFL</sequence>
<proteinExistence type="predicted"/>